<organism evidence="12 13">
    <name type="scientific">Rhynchospora pubera</name>
    <dbReference type="NCBI Taxonomy" id="906938"/>
    <lineage>
        <taxon>Eukaryota</taxon>
        <taxon>Viridiplantae</taxon>
        <taxon>Streptophyta</taxon>
        <taxon>Embryophyta</taxon>
        <taxon>Tracheophyta</taxon>
        <taxon>Spermatophyta</taxon>
        <taxon>Magnoliopsida</taxon>
        <taxon>Liliopsida</taxon>
        <taxon>Poales</taxon>
        <taxon>Cyperaceae</taxon>
        <taxon>Cyperoideae</taxon>
        <taxon>Rhynchosporeae</taxon>
        <taxon>Rhynchospora</taxon>
    </lineage>
</organism>
<keyword evidence="3 9" id="KW-0732">Signal</keyword>
<feature type="chain" id="PRO_5043586124" description="Beta-hexosaminidase" evidence="9">
    <location>
        <begin position="35"/>
        <end position="588"/>
    </location>
</feature>
<dbReference type="InterPro" id="IPR015883">
    <property type="entry name" value="Glyco_hydro_20_cat"/>
</dbReference>
<dbReference type="FunFam" id="3.20.20.80:FF:000063">
    <property type="entry name" value="Beta-hexosaminidase"/>
    <property type="match status" value="1"/>
</dbReference>
<evidence type="ECO:0000313" key="12">
    <source>
        <dbReference type="EMBL" id="KAJ4767382.1"/>
    </source>
</evidence>
<dbReference type="AlphaFoldDB" id="A0AAV8DL99"/>
<feature type="domain" description="Beta-hexosaminidase eukaryotic type N-terminal" evidence="11">
    <location>
        <begin position="41"/>
        <end position="156"/>
    </location>
</feature>
<feature type="signal peptide" evidence="9">
    <location>
        <begin position="1"/>
        <end position="34"/>
    </location>
</feature>
<evidence type="ECO:0000259" key="10">
    <source>
        <dbReference type="Pfam" id="PF00728"/>
    </source>
</evidence>
<evidence type="ECO:0000313" key="13">
    <source>
        <dbReference type="Proteomes" id="UP001140206"/>
    </source>
</evidence>
<evidence type="ECO:0000256" key="7">
    <source>
        <dbReference type="PIRNR" id="PIRNR001093"/>
    </source>
</evidence>
<feature type="active site" description="Proton donor" evidence="8">
    <location>
        <position position="339"/>
    </location>
</feature>
<comment type="catalytic activity">
    <reaction evidence="1 7">
        <text>Hydrolysis of terminal non-reducing N-acetyl-D-hexosamine residues in N-acetyl-beta-D-hexosaminides.</text>
        <dbReference type="EC" id="3.2.1.52"/>
    </reaction>
</comment>
<dbReference type="InterPro" id="IPR017853">
    <property type="entry name" value="GH"/>
</dbReference>
<dbReference type="Gene3D" id="3.20.20.80">
    <property type="entry name" value="Glycosidases"/>
    <property type="match status" value="1"/>
</dbReference>
<dbReference type="PANTHER" id="PTHR22600">
    <property type="entry name" value="BETA-HEXOSAMINIDASE"/>
    <property type="match status" value="1"/>
</dbReference>
<dbReference type="GO" id="GO:0005975">
    <property type="term" value="P:carbohydrate metabolic process"/>
    <property type="evidence" value="ECO:0007669"/>
    <property type="project" value="InterPro"/>
</dbReference>
<evidence type="ECO:0000256" key="1">
    <source>
        <dbReference type="ARBA" id="ARBA00001231"/>
    </source>
</evidence>
<dbReference type="GO" id="GO:0004563">
    <property type="term" value="F:beta-N-acetylhexosaminidase activity"/>
    <property type="evidence" value="ECO:0007669"/>
    <property type="project" value="UniProtKB-EC"/>
</dbReference>
<evidence type="ECO:0000256" key="3">
    <source>
        <dbReference type="ARBA" id="ARBA00022729"/>
    </source>
</evidence>
<feature type="domain" description="Glycoside hydrolase family 20 catalytic" evidence="10">
    <location>
        <begin position="176"/>
        <end position="538"/>
    </location>
</feature>
<keyword evidence="5" id="KW-0325">Glycoprotein</keyword>
<proteinExistence type="inferred from homology"/>
<dbReference type="EMBL" id="JAMFTS010000004">
    <property type="protein sequence ID" value="KAJ4767382.1"/>
    <property type="molecule type" value="Genomic_DNA"/>
</dbReference>
<dbReference type="PIRSF" id="PIRSF001093">
    <property type="entry name" value="B-hxosamndse_ab_euk"/>
    <property type="match status" value="1"/>
</dbReference>
<keyword evidence="6 7" id="KW-0326">Glycosidase</keyword>
<evidence type="ECO:0000256" key="5">
    <source>
        <dbReference type="ARBA" id="ARBA00023180"/>
    </source>
</evidence>
<dbReference type="Pfam" id="PF00728">
    <property type="entry name" value="Glyco_hydro_20"/>
    <property type="match status" value="1"/>
</dbReference>
<sequence>MTMIPSMTSSFPMAPKPFFLLSFFLLFLLLPISSLPSTLNLWPQPTSISWSTPAAIPLSPYFSIQPHFSSHIYLHRATIRYTRLILSERHRPIIPPVINLSNSSLSSLHLSISDLSAPLQPGVDESYSLYISTSGATLTAATPWGAMRGLETFSQLVWGHQPVVPIGLRIFDKPLFTHRGLLLDTSRNFYSVRSIFRTIRAMSYNKMNVFHWHITDSQSFPIVLPSEPELAAKGSYGSGMSYSTRDVKRIIQYGLSHGVRVVPEIDMPGHTASWAEAYPEIVTCANRFWAPTGKPALAAEPGAGELNPLHAKTYQVVQNVLHDLSTLFLDQYLHAGADEVNTACWETDPAVTHFISAGGTHDQILEKFINLTHPYITDTLNRTVVYWEDVLLGPYVKVRPATLPTESTILQTWNNRAKNTKRIVQAGYQVIVSSSDFYYLDCGHGGWVGNDSRYDVQEAEPSDELFNDPGGNGGSWCAPYKSWQRVYNYDILYNLTEEEAKRVLGGEVALWSEQADETVLDAKLWPRTSAAAEVLWSGNRDSDGIKRYAEATDRLNEWRYRMVRRGIQAEPIQPLWCVLNPGMCNLEQ</sequence>
<gene>
    <name evidence="12" type="ORF">LUZ62_077757</name>
</gene>
<dbReference type="PANTHER" id="PTHR22600:SF26">
    <property type="entry name" value="BETA-N-ACETYLHEXOSAMINIDASE"/>
    <property type="match status" value="1"/>
</dbReference>
<evidence type="ECO:0000256" key="4">
    <source>
        <dbReference type="ARBA" id="ARBA00022801"/>
    </source>
</evidence>
<dbReference type="SUPFAM" id="SSF51445">
    <property type="entry name" value="(Trans)glycosidases"/>
    <property type="match status" value="1"/>
</dbReference>
<name>A0AAV8DL99_9POAL</name>
<keyword evidence="4 7" id="KW-0378">Hydrolase</keyword>
<evidence type="ECO:0000256" key="9">
    <source>
        <dbReference type="SAM" id="SignalP"/>
    </source>
</evidence>
<dbReference type="EC" id="3.2.1.52" evidence="7"/>
<dbReference type="SUPFAM" id="SSF55545">
    <property type="entry name" value="beta-N-acetylhexosaminidase-like domain"/>
    <property type="match status" value="1"/>
</dbReference>
<comment type="caution">
    <text evidence="12">The sequence shown here is derived from an EMBL/GenBank/DDBJ whole genome shotgun (WGS) entry which is preliminary data.</text>
</comment>
<accession>A0AAV8DL99</accession>
<dbReference type="Gene3D" id="3.30.379.10">
    <property type="entry name" value="Chitobiase/beta-hexosaminidase domain 2-like"/>
    <property type="match status" value="1"/>
</dbReference>
<evidence type="ECO:0000256" key="6">
    <source>
        <dbReference type="ARBA" id="ARBA00023295"/>
    </source>
</evidence>
<dbReference type="Pfam" id="PF14845">
    <property type="entry name" value="Glycohydro_20b2"/>
    <property type="match status" value="1"/>
</dbReference>
<dbReference type="CDD" id="cd06562">
    <property type="entry name" value="GH20_HexA_HexB-like"/>
    <property type="match status" value="1"/>
</dbReference>
<evidence type="ECO:0000259" key="11">
    <source>
        <dbReference type="Pfam" id="PF14845"/>
    </source>
</evidence>
<dbReference type="GO" id="GO:0016020">
    <property type="term" value="C:membrane"/>
    <property type="evidence" value="ECO:0007669"/>
    <property type="project" value="TreeGrafter"/>
</dbReference>
<dbReference type="Proteomes" id="UP001140206">
    <property type="component" value="Chromosome 4"/>
</dbReference>
<dbReference type="InterPro" id="IPR025705">
    <property type="entry name" value="Beta_hexosaminidase_sua/sub"/>
</dbReference>
<keyword evidence="13" id="KW-1185">Reference proteome</keyword>
<dbReference type="PRINTS" id="PR00738">
    <property type="entry name" value="GLHYDRLASE20"/>
</dbReference>
<evidence type="ECO:0000256" key="2">
    <source>
        <dbReference type="ARBA" id="ARBA00006285"/>
    </source>
</evidence>
<dbReference type="InterPro" id="IPR029018">
    <property type="entry name" value="Hex-like_dom2"/>
</dbReference>
<evidence type="ECO:0000256" key="8">
    <source>
        <dbReference type="PIRSR" id="PIRSR001093-1"/>
    </source>
</evidence>
<comment type="similarity">
    <text evidence="2 7">Belongs to the glycosyl hydrolase 20 family.</text>
</comment>
<reference evidence="12" key="1">
    <citation type="submission" date="2022-08" db="EMBL/GenBank/DDBJ databases">
        <authorList>
            <person name="Marques A."/>
        </authorList>
    </citation>
    <scope>NUCLEOTIDE SEQUENCE</scope>
    <source>
        <strain evidence="12">RhyPub2mFocal</strain>
        <tissue evidence="12">Leaves</tissue>
    </source>
</reference>
<dbReference type="InterPro" id="IPR029019">
    <property type="entry name" value="HEX_eukaryotic_N"/>
</dbReference>
<dbReference type="GO" id="GO:0030203">
    <property type="term" value="P:glycosaminoglycan metabolic process"/>
    <property type="evidence" value="ECO:0007669"/>
    <property type="project" value="TreeGrafter"/>
</dbReference>
<protein>
    <recommendedName>
        <fullName evidence="7">Beta-hexosaminidase</fullName>
        <ecNumber evidence="7">3.2.1.52</ecNumber>
    </recommendedName>
</protein>